<keyword evidence="3 9" id="KW-0813">Transport</keyword>
<keyword evidence="8" id="KW-0472">Membrane</keyword>
<feature type="domain" description="AprE-like long alpha-helical hairpin" evidence="11">
    <location>
        <begin position="111"/>
        <end position="295"/>
    </location>
</feature>
<evidence type="ECO:0000256" key="9">
    <source>
        <dbReference type="RuleBase" id="RU365093"/>
    </source>
</evidence>
<evidence type="ECO:0000313" key="14">
    <source>
        <dbReference type="Proteomes" id="UP000248021"/>
    </source>
</evidence>
<proteinExistence type="inferred from homology"/>
<dbReference type="PANTHER" id="PTHR30386:SF27">
    <property type="entry name" value="MEMBRANE FUSION PROTEIN (MFP) FAMILY PROTEIN"/>
    <property type="match status" value="1"/>
</dbReference>
<sequence length="450" mass="49192">MRDGDWERELNRRDEVEFLPAALEILERPPSPLARVIAIAVSAFLGSAVLWACLSAIDMVAVAEGRIVPSDRSKTIQPFEAGVIRRILIADGSVVRAGDVLVELDTTASGAERSRVAGRLATARLDVLRLETLLGRPGGGLSTADANALGATEEEVARARELARNEAREQQERLATLNRELDREQAGAKALEAGIAKLDQSLPLLEERVKAREALLEKGLTPRYQVLELRQQVVAMKRDRDGLAAQRLAADAAVAGVTRRRAMAMAETRRKFLTDLTAAEATVAELTQELTKAEQRKDLQHLTAPVDGVVQQLAVHTRGGVVQPAQALMVIVPRDDYIEIEAQVLNRDIGFVRDGQTAMVKLEAFPFTRYGTLPGEVVSVSRDAVSDQRLGFVFAARVRLKKETIVVDGREVKLTAGMRATVEIKTGERRVIDFLLSPVIKAVSEAGRER</sequence>
<evidence type="ECO:0000259" key="11">
    <source>
        <dbReference type="Pfam" id="PF25994"/>
    </source>
</evidence>
<dbReference type="OrthoDB" id="9810980at2"/>
<keyword evidence="14" id="KW-1185">Reference proteome</keyword>
<keyword evidence="5 9" id="KW-0997">Cell inner membrane</keyword>
<dbReference type="SUPFAM" id="SSF111369">
    <property type="entry name" value="HlyD-like secretion proteins"/>
    <property type="match status" value="1"/>
</dbReference>
<dbReference type="GO" id="GO:0005886">
    <property type="term" value="C:plasma membrane"/>
    <property type="evidence" value="ECO:0007669"/>
    <property type="project" value="UniProtKB-SubCell"/>
</dbReference>
<dbReference type="GO" id="GO:0009306">
    <property type="term" value="P:protein secretion"/>
    <property type="evidence" value="ECO:0007669"/>
    <property type="project" value="InterPro"/>
</dbReference>
<evidence type="ECO:0000256" key="7">
    <source>
        <dbReference type="ARBA" id="ARBA00022989"/>
    </source>
</evidence>
<comment type="similarity">
    <text evidence="2 9">Belongs to the membrane fusion protein (MFP) (TC 8.A.1) family.</text>
</comment>
<dbReference type="Pfam" id="PF25994">
    <property type="entry name" value="HH_AprE"/>
    <property type="match status" value="1"/>
</dbReference>
<keyword evidence="10" id="KW-0175">Coiled coil</keyword>
<dbReference type="InterPro" id="IPR050739">
    <property type="entry name" value="MFP"/>
</dbReference>
<dbReference type="PANTHER" id="PTHR30386">
    <property type="entry name" value="MEMBRANE FUSION SUBUNIT OF EMRAB-TOLC MULTIDRUG EFFLUX PUMP"/>
    <property type="match status" value="1"/>
</dbReference>
<dbReference type="NCBIfam" id="TIGR01843">
    <property type="entry name" value="type_I_hlyD"/>
    <property type="match status" value="1"/>
</dbReference>
<evidence type="ECO:0000259" key="12">
    <source>
        <dbReference type="Pfam" id="PF26002"/>
    </source>
</evidence>
<feature type="domain" description="AprE-like beta-barrel" evidence="12">
    <location>
        <begin position="339"/>
        <end position="427"/>
    </location>
</feature>
<dbReference type="Gene3D" id="2.40.50.100">
    <property type="match status" value="1"/>
</dbReference>
<evidence type="ECO:0000256" key="1">
    <source>
        <dbReference type="ARBA" id="ARBA00004377"/>
    </source>
</evidence>
<evidence type="ECO:0000256" key="5">
    <source>
        <dbReference type="ARBA" id="ARBA00022519"/>
    </source>
</evidence>
<gene>
    <name evidence="13" type="ORF">C7450_103270</name>
</gene>
<dbReference type="Pfam" id="PF26002">
    <property type="entry name" value="Beta-barrel_AprE"/>
    <property type="match status" value="1"/>
</dbReference>
<feature type="coiled-coil region" evidence="10">
    <location>
        <begin position="149"/>
        <end position="194"/>
    </location>
</feature>
<evidence type="ECO:0000256" key="2">
    <source>
        <dbReference type="ARBA" id="ARBA00009477"/>
    </source>
</evidence>
<evidence type="ECO:0000256" key="10">
    <source>
        <dbReference type="SAM" id="Coils"/>
    </source>
</evidence>
<keyword evidence="4 9" id="KW-1003">Cell membrane</keyword>
<comment type="subcellular location">
    <subcellularLocation>
        <location evidence="1 9">Cell inner membrane</location>
        <topology evidence="1 9">Single-pass membrane protein</topology>
    </subcellularLocation>
</comment>
<accession>A0A2V3UCR8</accession>
<evidence type="ECO:0000256" key="6">
    <source>
        <dbReference type="ARBA" id="ARBA00022692"/>
    </source>
</evidence>
<dbReference type="RefSeq" id="WP_110374049.1">
    <property type="nucleotide sequence ID" value="NZ_JAHBRY010000001.1"/>
</dbReference>
<dbReference type="InterPro" id="IPR006144">
    <property type="entry name" value="Secretion_HlyD_CS"/>
</dbReference>
<reference evidence="13 14" key="1">
    <citation type="submission" date="2018-05" db="EMBL/GenBank/DDBJ databases">
        <title>Genomic Encyclopedia of Type Strains, Phase IV (KMG-IV): sequencing the most valuable type-strain genomes for metagenomic binning, comparative biology and taxonomic classification.</title>
        <authorList>
            <person name="Goeker M."/>
        </authorList>
    </citation>
    <scope>NUCLEOTIDE SEQUENCE [LARGE SCALE GENOMIC DNA]</scope>
    <source>
        <strain evidence="13 14">DSM 6462</strain>
    </source>
</reference>
<organism evidence="13 14">
    <name type="scientific">Chelatococcus asaccharovorans</name>
    <dbReference type="NCBI Taxonomy" id="28210"/>
    <lineage>
        <taxon>Bacteria</taxon>
        <taxon>Pseudomonadati</taxon>
        <taxon>Pseudomonadota</taxon>
        <taxon>Alphaproteobacteria</taxon>
        <taxon>Hyphomicrobiales</taxon>
        <taxon>Chelatococcaceae</taxon>
        <taxon>Chelatococcus</taxon>
    </lineage>
</organism>
<dbReference type="Gene3D" id="2.40.30.170">
    <property type="match status" value="1"/>
</dbReference>
<keyword evidence="7" id="KW-1133">Transmembrane helix</keyword>
<dbReference type="Proteomes" id="UP000248021">
    <property type="component" value="Unassembled WGS sequence"/>
</dbReference>
<comment type="caution">
    <text evidence="13">The sequence shown here is derived from an EMBL/GenBank/DDBJ whole genome shotgun (WGS) entry which is preliminary data.</text>
</comment>
<evidence type="ECO:0000256" key="4">
    <source>
        <dbReference type="ARBA" id="ARBA00022475"/>
    </source>
</evidence>
<dbReference type="EMBL" id="QJJK01000003">
    <property type="protein sequence ID" value="PXW61752.1"/>
    <property type="molecule type" value="Genomic_DNA"/>
</dbReference>
<dbReference type="InterPro" id="IPR058982">
    <property type="entry name" value="Beta-barrel_AprE"/>
</dbReference>
<evidence type="ECO:0000256" key="8">
    <source>
        <dbReference type="ARBA" id="ARBA00023136"/>
    </source>
</evidence>
<evidence type="ECO:0000313" key="13">
    <source>
        <dbReference type="EMBL" id="PXW61752.1"/>
    </source>
</evidence>
<protein>
    <recommendedName>
        <fullName evidence="9">Membrane fusion protein (MFP) family protein</fullName>
    </recommendedName>
</protein>
<dbReference type="AlphaFoldDB" id="A0A2V3UCR8"/>
<name>A0A2V3UCR8_9HYPH</name>
<dbReference type="InterPro" id="IPR058781">
    <property type="entry name" value="HH_AprE-like"/>
</dbReference>
<dbReference type="PRINTS" id="PR01490">
    <property type="entry name" value="RTXTOXIND"/>
</dbReference>
<evidence type="ECO:0000256" key="3">
    <source>
        <dbReference type="ARBA" id="ARBA00022448"/>
    </source>
</evidence>
<keyword evidence="6" id="KW-0812">Transmembrane</keyword>
<dbReference type="PROSITE" id="PS00543">
    <property type="entry name" value="HLYD_FAMILY"/>
    <property type="match status" value="1"/>
</dbReference>
<dbReference type="InterPro" id="IPR010129">
    <property type="entry name" value="T1SS_HlyD"/>
</dbReference>